<name>A0A915K0M8_ROMCU</name>
<sequence length="66" mass="7403">MYISMNTLNSTAACSSFDSSVRENIPMNRFVDLSLDENIAAPMNRENTKSPSNTTPINLYDNPFLK</sequence>
<reference evidence="3" key="1">
    <citation type="submission" date="2022-11" db="UniProtKB">
        <authorList>
            <consortium name="WormBaseParasite"/>
        </authorList>
    </citation>
    <scope>IDENTIFICATION</scope>
</reference>
<feature type="region of interest" description="Disordered" evidence="1">
    <location>
        <begin position="42"/>
        <end position="66"/>
    </location>
</feature>
<dbReference type="Proteomes" id="UP000887565">
    <property type="component" value="Unplaced"/>
</dbReference>
<evidence type="ECO:0000256" key="1">
    <source>
        <dbReference type="SAM" id="MobiDB-lite"/>
    </source>
</evidence>
<organism evidence="2 3">
    <name type="scientific">Romanomermis culicivorax</name>
    <name type="common">Nematode worm</name>
    <dbReference type="NCBI Taxonomy" id="13658"/>
    <lineage>
        <taxon>Eukaryota</taxon>
        <taxon>Metazoa</taxon>
        <taxon>Ecdysozoa</taxon>
        <taxon>Nematoda</taxon>
        <taxon>Enoplea</taxon>
        <taxon>Dorylaimia</taxon>
        <taxon>Mermithida</taxon>
        <taxon>Mermithoidea</taxon>
        <taxon>Mermithidae</taxon>
        <taxon>Romanomermis</taxon>
    </lineage>
</organism>
<keyword evidence="2" id="KW-1185">Reference proteome</keyword>
<protein>
    <submittedName>
        <fullName evidence="3">Uncharacterized protein</fullName>
    </submittedName>
</protein>
<evidence type="ECO:0000313" key="2">
    <source>
        <dbReference type="Proteomes" id="UP000887565"/>
    </source>
</evidence>
<evidence type="ECO:0000313" key="3">
    <source>
        <dbReference type="WBParaSite" id="nRc.2.0.1.t32341-RA"/>
    </source>
</evidence>
<accession>A0A915K0M8</accession>
<proteinExistence type="predicted"/>
<dbReference type="WBParaSite" id="nRc.2.0.1.t32341-RA">
    <property type="protein sequence ID" value="nRc.2.0.1.t32341-RA"/>
    <property type="gene ID" value="nRc.2.0.1.g32341"/>
</dbReference>
<dbReference type="AlphaFoldDB" id="A0A915K0M8"/>